<keyword evidence="2" id="KW-1185">Reference proteome</keyword>
<evidence type="ECO:0008006" key="3">
    <source>
        <dbReference type="Google" id="ProtNLM"/>
    </source>
</evidence>
<accession>A0A840VQG7</accession>
<proteinExistence type="predicted"/>
<gene>
    <name evidence="1" type="ORF">HNP71_001904</name>
</gene>
<organism evidence="1 2">
    <name type="scientific">Acidocella aromatica</name>
    <dbReference type="NCBI Taxonomy" id="1303579"/>
    <lineage>
        <taxon>Bacteria</taxon>
        <taxon>Pseudomonadati</taxon>
        <taxon>Pseudomonadota</taxon>
        <taxon>Alphaproteobacteria</taxon>
        <taxon>Acetobacterales</taxon>
        <taxon>Acidocellaceae</taxon>
        <taxon>Acidocella</taxon>
    </lineage>
</organism>
<dbReference type="AlphaFoldDB" id="A0A840VQG7"/>
<sequence>MTNRIVVVAGGNLFVLAAKYLSDATQWIRIAQVNKLSDPVLSGVTTLLIPPVDTMAGGGIAS</sequence>
<protein>
    <recommendedName>
        <fullName evidence="3">LysM domain-containing protein</fullName>
    </recommendedName>
</protein>
<reference evidence="1 2" key="1">
    <citation type="submission" date="2020-08" db="EMBL/GenBank/DDBJ databases">
        <title>Genomic Encyclopedia of Type Strains, Phase IV (KMG-IV): sequencing the most valuable type-strain genomes for metagenomic binning, comparative biology and taxonomic classification.</title>
        <authorList>
            <person name="Goeker M."/>
        </authorList>
    </citation>
    <scope>NUCLEOTIDE SEQUENCE [LARGE SCALE GENOMIC DNA]</scope>
    <source>
        <strain evidence="1 2">DSM 27026</strain>
    </source>
</reference>
<evidence type="ECO:0000313" key="2">
    <source>
        <dbReference type="Proteomes" id="UP000553706"/>
    </source>
</evidence>
<comment type="caution">
    <text evidence="1">The sequence shown here is derived from an EMBL/GenBank/DDBJ whole genome shotgun (WGS) entry which is preliminary data.</text>
</comment>
<evidence type="ECO:0000313" key="1">
    <source>
        <dbReference type="EMBL" id="MBB5373640.1"/>
    </source>
</evidence>
<dbReference type="EMBL" id="JACHFJ010000008">
    <property type="protein sequence ID" value="MBB5373640.1"/>
    <property type="molecule type" value="Genomic_DNA"/>
</dbReference>
<dbReference type="Proteomes" id="UP000553706">
    <property type="component" value="Unassembled WGS sequence"/>
</dbReference>
<dbReference type="RefSeq" id="WP_183266648.1">
    <property type="nucleotide sequence ID" value="NZ_JACHFJ010000008.1"/>
</dbReference>
<name>A0A840VQG7_9PROT</name>